<evidence type="ECO:0000313" key="2">
    <source>
        <dbReference type="Proteomes" id="UP000324629"/>
    </source>
</evidence>
<dbReference type="Proteomes" id="UP000324629">
    <property type="component" value="Unassembled WGS sequence"/>
</dbReference>
<organism evidence="1 2">
    <name type="scientific">Paragonimus westermani</name>
    <dbReference type="NCBI Taxonomy" id="34504"/>
    <lineage>
        <taxon>Eukaryota</taxon>
        <taxon>Metazoa</taxon>
        <taxon>Spiralia</taxon>
        <taxon>Lophotrochozoa</taxon>
        <taxon>Platyhelminthes</taxon>
        <taxon>Trematoda</taxon>
        <taxon>Digenea</taxon>
        <taxon>Plagiorchiida</taxon>
        <taxon>Troglotremata</taxon>
        <taxon>Troglotrematidae</taxon>
        <taxon>Paragonimus</taxon>
    </lineage>
</organism>
<comment type="caution">
    <text evidence="1">The sequence shown here is derived from an EMBL/GenBank/DDBJ whole genome shotgun (WGS) entry which is preliminary data.</text>
</comment>
<accession>A0A5J4N511</accession>
<evidence type="ECO:0000313" key="1">
    <source>
        <dbReference type="EMBL" id="KAA3670575.1"/>
    </source>
</evidence>
<reference evidence="1 2" key="1">
    <citation type="journal article" date="2019" name="Gigascience">
        <title>Whole-genome sequence of the oriental lung fluke Paragonimus westermani.</title>
        <authorList>
            <person name="Oey H."/>
            <person name="Zakrzewski M."/>
            <person name="Narain K."/>
            <person name="Devi K.R."/>
            <person name="Agatsuma T."/>
            <person name="Nawaratna S."/>
            <person name="Gobert G.N."/>
            <person name="Jones M.K."/>
            <person name="Ragan M.A."/>
            <person name="McManus D.P."/>
            <person name="Krause L."/>
        </authorList>
    </citation>
    <scope>NUCLEOTIDE SEQUENCE [LARGE SCALE GENOMIC DNA]</scope>
    <source>
        <strain evidence="1 2">IND2009</strain>
    </source>
</reference>
<dbReference type="AlphaFoldDB" id="A0A5J4N511"/>
<keyword evidence="2" id="KW-1185">Reference proteome</keyword>
<protein>
    <submittedName>
        <fullName evidence="1">Uncharacterized protein</fullName>
    </submittedName>
</protein>
<sequence length="165" mass="17995">MSGKRPDKEISNVSTVPVVKSACKLSANGTSVMCQFCSALTHSVPPQFWPMDNTHFGVRIVYQGVVQRRTMVQQSNKLSSLAALFSPKLRKSSSTICDSSSVLSTSTIADSSSKCSLANARPVGFSTWRRLWATLVMDSVGSTAFMIYFEPKSKKATFRHNVSSS</sequence>
<dbReference type="EMBL" id="QNGE01009411">
    <property type="protein sequence ID" value="KAA3670575.1"/>
    <property type="molecule type" value="Genomic_DNA"/>
</dbReference>
<gene>
    <name evidence="1" type="ORF">DEA37_0003916</name>
</gene>
<proteinExistence type="predicted"/>
<name>A0A5J4N511_9TREM</name>